<dbReference type="InterPro" id="IPR051395">
    <property type="entry name" value="Cytochrome_c_Peroxidase/MauG"/>
</dbReference>
<dbReference type="PANTHER" id="PTHR30600:SF10">
    <property type="entry name" value="BLL6722 PROTEIN"/>
    <property type="match status" value="1"/>
</dbReference>
<dbReference type="InterPro" id="IPR004852">
    <property type="entry name" value="Di-haem_cyt_c_peroxidsae"/>
</dbReference>
<dbReference type="SUPFAM" id="SSF46626">
    <property type="entry name" value="Cytochrome c"/>
    <property type="match status" value="2"/>
</dbReference>
<dbReference type="GO" id="GO:0004130">
    <property type="term" value="F:cytochrome-c peroxidase activity"/>
    <property type="evidence" value="ECO:0007669"/>
    <property type="project" value="TreeGrafter"/>
</dbReference>
<evidence type="ECO:0000256" key="5">
    <source>
        <dbReference type="ARBA" id="ARBA00023002"/>
    </source>
</evidence>
<dbReference type="AlphaFoldDB" id="A0A5P2G5N9"/>
<feature type="domain" description="Cytochrome c" evidence="8">
    <location>
        <begin position="459"/>
        <end position="607"/>
    </location>
</feature>
<name>A0A5P2G5N9_9BACT</name>
<organism evidence="9 10">
    <name type="scientific">Rhizosphaericola mali</name>
    <dbReference type="NCBI Taxonomy" id="2545455"/>
    <lineage>
        <taxon>Bacteria</taxon>
        <taxon>Pseudomonadati</taxon>
        <taxon>Bacteroidota</taxon>
        <taxon>Chitinophagia</taxon>
        <taxon>Chitinophagales</taxon>
        <taxon>Chitinophagaceae</taxon>
        <taxon>Rhizosphaericola</taxon>
    </lineage>
</organism>
<evidence type="ECO:0000256" key="7">
    <source>
        <dbReference type="PROSITE-ProRule" id="PRU00433"/>
    </source>
</evidence>
<evidence type="ECO:0000256" key="4">
    <source>
        <dbReference type="ARBA" id="ARBA00022729"/>
    </source>
</evidence>
<accession>A0A5P2G5N9</accession>
<evidence type="ECO:0000313" key="9">
    <source>
        <dbReference type="EMBL" id="QES90855.1"/>
    </source>
</evidence>
<protein>
    <submittedName>
        <fullName evidence="9">Cytochrome C peroxidase</fullName>
    </submittedName>
</protein>
<dbReference type="GO" id="GO:0030313">
    <property type="term" value="C:cell envelope"/>
    <property type="evidence" value="ECO:0007669"/>
    <property type="project" value="UniProtKB-SubCell"/>
</dbReference>
<evidence type="ECO:0000256" key="6">
    <source>
        <dbReference type="ARBA" id="ARBA00023004"/>
    </source>
</evidence>
<feature type="domain" description="Cytochrome c" evidence="8">
    <location>
        <begin position="303"/>
        <end position="440"/>
    </location>
</feature>
<keyword evidence="10" id="KW-1185">Reference proteome</keyword>
<dbReference type="Gene3D" id="1.10.760.10">
    <property type="entry name" value="Cytochrome c-like domain"/>
    <property type="match status" value="2"/>
</dbReference>
<dbReference type="PROSITE" id="PS51007">
    <property type="entry name" value="CYTC"/>
    <property type="match status" value="2"/>
</dbReference>
<gene>
    <name evidence="9" type="ORF">E0W69_020125</name>
</gene>
<dbReference type="InterPro" id="IPR038352">
    <property type="entry name" value="Imelysin_sf"/>
</dbReference>
<evidence type="ECO:0000256" key="2">
    <source>
        <dbReference type="ARBA" id="ARBA00022617"/>
    </source>
</evidence>
<reference evidence="9 10" key="1">
    <citation type="submission" date="2019-09" db="EMBL/GenBank/DDBJ databases">
        <title>Complete genome sequence of Arachidicoccus sp. B3-10 isolated from apple orchard soil.</title>
        <authorList>
            <person name="Kim H.S."/>
            <person name="Han K.-I."/>
            <person name="Suh M.K."/>
            <person name="Lee K.C."/>
            <person name="Eom M.K."/>
            <person name="Kim J.-S."/>
            <person name="Kang S.W."/>
            <person name="Sin Y."/>
            <person name="Lee J.-S."/>
        </authorList>
    </citation>
    <scope>NUCLEOTIDE SEQUENCE [LARGE SCALE GENOMIC DNA]</scope>
    <source>
        <strain evidence="9 10">B3-10</strain>
    </source>
</reference>
<evidence type="ECO:0000256" key="1">
    <source>
        <dbReference type="ARBA" id="ARBA00004196"/>
    </source>
</evidence>
<keyword evidence="2 7" id="KW-0349">Heme</keyword>
<dbReference type="KEGG" id="arac:E0W69_020125"/>
<keyword evidence="4" id="KW-0732">Signal</keyword>
<keyword evidence="9" id="KW-0575">Peroxidase</keyword>
<dbReference type="OrthoDB" id="9805202at2"/>
<evidence type="ECO:0000313" key="10">
    <source>
        <dbReference type="Proteomes" id="UP000292424"/>
    </source>
</evidence>
<dbReference type="PANTHER" id="PTHR30600">
    <property type="entry name" value="CYTOCHROME C PEROXIDASE-RELATED"/>
    <property type="match status" value="1"/>
</dbReference>
<dbReference type="PROSITE" id="PS51257">
    <property type="entry name" value="PROKAR_LIPOPROTEIN"/>
    <property type="match status" value="1"/>
</dbReference>
<keyword evidence="3 7" id="KW-0479">Metal-binding</keyword>
<dbReference type="InterPro" id="IPR009056">
    <property type="entry name" value="Cyt_c-like_dom"/>
</dbReference>
<keyword evidence="6 7" id="KW-0408">Iron</keyword>
<dbReference type="Proteomes" id="UP000292424">
    <property type="component" value="Chromosome"/>
</dbReference>
<dbReference type="GO" id="GO:0009055">
    <property type="term" value="F:electron transfer activity"/>
    <property type="evidence" value="ECO:0007669"/>
    <property type="project" value="InterPro"/>
</dbReference>
<evidence type="ECO:0000259" key="8">
    <source>
        <dbReference type="PROSITE" id="PS51007"/>
    </source>
</evidence>
<proteinExistence type="predicted"/>
<dbReference type="GO" id="GO:0020037">
    <property type="term" value="F:heme binding"/>
    <property type="evidence" value="ECO:0007669"/>
    <property type="project" value="InterPro"/>
</dbReference>
<sequence>MKIVKVLGIIVVAFIACQSFFSSTKEEVSISNQINKNLSLDVDTFSMFIQDSILPLLAAPQKNEQKLQSTFLQARLNYKKMEWATEYFMYSTARLVNGIPVPEAEVASQMILQPAGLQVIETYLFPQIDTTKIEALKTEYVSLLEKSKIFKRFFDNIDIADWQILDACKLELFRIETLGITGFDNALTLRSASESADALKGVKIALDIVVENSNYKTKLDSLVNYAVAYLNQNTNFNSLDRAYFIRKMANPITIAISDYVNIAKLPDIRYNRLLNQDAKTLFDSNAFNRYAFSPDLTIENESAKIELGRKLFNETAFSLNNTRSCASCHQAERQFADGLPKHLNIDNNGFIDRNAPSLINAALQPFQFYDFRSVTLEDQISNVVANPKEMHGSIVWALNKLKSNIDYVQLFQRAFAENPNATIDTTKVITAIATYERSLTNLNSRFDQYMRGNNLSLNSAEIKGFNIFMGKAQCATCHYLPLFSGVVPPKFINMDAEVIGVPSISDRKKVDPDLGLYNYLLDNLYPVSQLEDFKYAFKTTSIRNVSKSAPYMHNGVFQTIDEVLDFYNKGGGVGLGFNLPNQTLSAVPLNLTPSEILDLKAFIFSLDSLPMN</sequence>
<dbReference type="InterPro" id="IPR036909">
    <property type="entry name" value="Cyt_c-like_dom_sf"/>
</dbReference>
<dbReference type="Pfam" id="PF03150">
    <property type="entry name" value="CCP_MauG"/>
    <property type="match status" value="1"/>
</dbReference>
<dbReference type="EMBL" id="CP044016">
    <property type="protein sequence ID" value="QES90855.1"/>
    <property type="molecule type" value="Genomic_DNA"/>
</dbReference>
<dbReference type="GO" id="GO:0046872">
    <property type="term" value="F:metal ion binding"/>
    <property type="evidence" value="ECO:0007669"/>
    <property type="project" value="UniProtKB-KW"/>
</dbReference>
<comment type="subcellular location">
    <subcellularLocation>
        <location evidence="1">Cell envelope</location>
    </subcellularLocation>
</comment>
<keyword evidence="5" id="KW-0560">Oxidoreductase</keyword>
<dbReference type="RefSeq" id="WP_131331838.1">
    <property type="nucleotide sequence ID" value="NZ_CP044016.1"/>
</dbReference>
<dbReference type="Gene3D" id="1.20.1420.20">
    <property type="entry name" value="M75 peptidase, HXXE motif"/>
    <property type="match status" value="1"/>
</dbReference>
<evidence type="ECO:0000256" key="3">
    <source>
        <dbReference type="ARBA" id="ARBA00022723"/>
    </source>
</evidence>